<protein>
    <recommendedName>
        <fullName evidence="4">Phosphoglycerate mutase (2,3-diphosphoglycerate-dependent)</fullName>
    </recommendedName>
</protein>
<dbReference type="InterPro" id="IPR029033">
    <property type="entry name" value="His_PPase_superfam"/>
</dbReference>
<dbReference type="SMART" id="SM00855">
    <property type="entry name" value="PGAM"/>
    <property type="match status" value="1"/>
</dbReference>
<dbReference type="InterPro" id="IPR050275">
    <property type="entry name" value="PGM_Phosphatase"/>
</dbReference>
<dbReference type="GO" id="GO:0005737">
    <property type="term" value="C:cytoplasm"/>
    <property type="evidence" value="ECO:0007669"/>
    <property type="project" value="TreeGrafter"/>
</dbReference>
<dbReference type="EMBL" id="UINC01002908">
    <property type="protein sequence ID" value="SVA01483.1"/>
    <property type="molecule type" value="Genomic_DNA"/>
</dbReference>
<reference evidence="3" key="1">
    <citation type="submission" date="2018-05" db="EMBL/GenBank/DDBJ databases">
        <authorList>
            <person name="Lanie J.A."/>
            <person name="Ng W.-L."/>
            <person name="Kazmierczak K.M."/>
            <person name="Andrzejewski T.M."/>
            <person name="Davidsen T.M."/>
            <person name="Wayne K.J."/>
            <person name="Tettelin H."/>
            <person name="Glass J.I."/>
            <person name="Rusch D."/>
            <person name="Podicherti R."/>
            <person name="Tsui H.-C.T."/>
            <person name="Winkler M.E."/>
        </authorList>
    </citation>
    <scope>NUCLEOTIDE SEQUENCE</scope>
</reference>
<evidence type="ECO:0000313" key="3">
    <source>
        <dbReference type="EMBL" id="SVA01483.1"/>
    </source>
</evidence>
<dbReference type="Gene3D" id="3.40.50.1240">
    <property type="entry name" value="Phosphoglycerate mutase-like"/>
    <property type="match status" value="1"/>
</dbReference>
<accession>A0A381SJP1</accession>
<dbReference type="AlphaFoldDB" id="A0A381SJP1"/>
<name>A0A381SJP1_9ZZZZ</name>
<keyword evidence="1" id="KW-0324">Glycolysis</keyword>
<dbReference type="PROSITE" id="PS00175">
    <property type="entry name" value="PG_MUTASE"/>
    <property type="match status" value="1"/>
</dbReference>
<evidence type="ECO:0008006" key="4">
    <source>
        <dbReference type="Google" id="ProtNLM"/>
    </source>
</evidence>
<organism evidence="3">
    <name type="scientific">marine metagenome</name>
    <dbReference type="NCBI Taxonomy" id="408172"/>
    <lineage>
        <taxon>unclassified sequences</taxon>
        <taxon>metagenomes</taxon>
        <taxon>ecological metagenomes</taxon>
    </lineage>
</organism>
<keyword evidence="2" id="KW-0413">Isomerase</keyword>
<dbReference type="SUPFAM" id="SSF53254">
    <property type="entry name" value="Phosphoglycerate mutase-like"/>
    <property type="match status" value="1"/>
</dbReference>
<evidence type="ECO:0000256" key="2">
    <source>
        <dbReference type="ARBA" id="ARBA00023235"/>
    </source>
</evidence>
<gene>
    <name evidence="3" type="ORF">METZ01_LOCUS54337</name>
</gene>
<dbReference type="InterPro" id="IPR013078">
    <property type="entry name" value="His_Pase_superF_clade-1"/>
</dbReference>
<dbReference type="PANTHER" id="PTHR48100:SF1">
    <property type="entry name" value="HISTIDINE PHOSPHATASE FAMILY PROTEIN-RELATED"/>
    <property type="match status" value="1"/>
</dbReference>
<proteinExistence type="predicted"/>
<evidence type="ECO:0000256" key="1">
    <source>
        <dbReference type="ARBA" id="ARBA00023152"/>
    </source>
</evidence>
<dbReference type="PIRSF" id="PIRSF000709">
    <property type="entry name" value="6PFK_2-Ptase"/>
    <property type="match status" value="1"/>
</dbReference>
<feature type="non-terminal residue" evidence="3">
    <location>
        <position position="1"/>
    </location>
</feature>
<dbReference type="GO" id="GO:0016791">
    <property type="term" value="F:phosphatase activity"/>
    <property type="evidence" value="ECO:0007669"/>
    <property type="project" value="TreeGrafter"/>
</dbReference>
<dbReference type="InterPro" id="IPR001345">
    <property type="entry name" value="PG/BPGM_mutase_AS"/>
</dbReference>
<sequence length="205" mass="23003">FFLVRHGETEWNVERRIQGWADSPLTSLGLAQAEDHGQLLGKFGIDRIIASPLGRAMQTVAPIVRETNVPAEHDVRLREVCMGDWSGRTSQELQSLYLDQWQARQDDPEGYCPPNGESRVDVKRRVAPLVAELNDASHQEVVLVSHGITIRMLLDLLLGLSDYTRQKLRVPNDVVYCVEMGSSDPTVMHYVGGKGPFEGLFIPQR</sequence>
<dbReference type="PANTHER" id="PTHR48100">
    <property type="entry name" value="BROAD-SPECIFICITY PHOSPHATASE YOR283W-RELATED"/>
    <property type="match status" value="1"/>
</dbReference>
<dbReference type="CDD" id="cd07067">
    <property type="entry name" value="HP_PGM_like"/>
    <property type="match status" value="1"/>
</dbReference>
<dbReference type="Pfam" id="PF00300">
    <property type="entry name" value="His_Phos_1"/>
    <property type="match status" value="1"/>
</dbReference>